<name>A0A564Z834_HYMDI</name>
<dbReference type="AlphaFoldDB" id="A0A564Z834"/>
<sequence>MAEDPHLGLCCSSHNSGVDVGDIPQHMWKVRMVSSYKIGLNLFPTVHFHLW</sequence>
<evidence type="ECO:0000313" key="1">
    <source>
        <dbReference type="EMBL" id="VUZ55671.1"/>
    </source>
</evidence>
<evidence type="ECO:0000313" key="2">
    <source>
        <dbReference type="Proteomes" id="UP000321570"/>
    </source>
</evidence>
<dbReference type="EMBL" id="CABIJS010000697">
    <property type="protein sequence ID" value="VUZ55671.1"/>
    <property type="molecule type" value="Genomic_DNA"/>
</dbReference>
<proteinExistence type="predicted"/>
<keyword evidence="2" id="KW-1185">Reference proteome</keyword>
<accession>A0A564Z834</accession>
<organism evidence="1 2">
    <name type="scientific">Hymenolepis diminuta</name>
    <name type="common">Rat tapeworm</name>
    <dbReference type="NCBI Taxonomy" id="6216"/>
    <lineage>
        <taxon>Eukaryota</taxon>
        <taxon>Metazoa</taxon>
        <taxon>Spiralia</taxon>
        <taxon>Lophotrochozoa</taxon>
        <taxon>Platyhelminthes</taxon>
        <taxon>Cestoda</taxon>
        <taxon>Eucestoda</taxon>
        <taxon>Cyclophyllidea</taxon>
        <taxon>Hymenolepididae</taxon>
        <taxon>Hymenolepis</taxon>
    </lineage>
</organism>
<dbReference type="Proteomes" id="UP000321570">
    <property type="component" value="Unassembled WGS sequence"/>
</dbReference>
<protein>
    <submittedName>
        <fullName evidence="1">Uncharacterized protein</fullName>
    </submittedName>
</protein>
<reference evidence="1 2" key="1">
    <citation type="submission" date="2019-07" db="EMBL/GenBank/DDBJ databases">
        <authorList>
            <person name="Jastrzebski P J."/>
            <person name="Paukszto L."/>
            <person name="Jastrzebski P J."/>
        </authorList>
    </citation>
    <scope>NUCLEOTIDE SEQUENCE [LARGE SCALE GENOMIC DNA]</scope>
    <source>
        <strain evidence="1 2">WMS-il1</strain>
    </source>
</reference>
<gene>
    <name evidence="1" type="ORF">WMSIL1_LOCUS13483</name>
</gene>